<dbReference type="OrthoDB" id="3468019at2759"/>
<dbReference type="EMBL" id="MU005570">
    <property type="protein sequence ID" value="KAF2691215.1"/>
    <property type="molecule type" value="Genomic_DNA"/>
</dbReference>
<dbReference type="AlphaFoldDB" id="A0A6G1JM64"/>
<name>A0A6G1JM64_9PLEO</name>
<keyword evidence="1" id="KW-1133">Transmembrane helix</keyword>
<sequence>MDKLHLADEPDSDERQACIRVAKPKCFAQWGEAYPSIPKVAIVCTLMSSAWSAIALSACALFAVYNKLVNMGYNTADARWPTSVTISELNKARIDTFINLLDTNSPEVGDRLAEEIFTGEGVMSGLAGPVKGTALRRSRESAWAVVSKRRHRVISVYAHDKNGLDLVLHAEAMNGLVNGAEVGGQFLTKLQFAPSPHADGAHQLSFYEVYADFGSLQKQTAEALQKK</sequence>
<keyword evidence="1" id="KW-0812">Transmembrane</keyword>
<evidence type="ECO:0000313" key="2">
    <source>
        <dbReference type="EMBL" id="KAF2691215.1"/>
    </source>
</evidence>
<keyword evidence="3" id="KW-1185">Reference proteome</keyword>
<evidence type="ECO:0000313" key="3">
    <source>
        <dbReference type="Proteomes" id="UP000799291"/>
    </source>
</evidence>
<proteinExistence type="predicted"/>
<feature type="transmembrane region" description="Helical" evidence="1">
    <location>
        <begin position="40"/>
        <end position="65"/>
    </location>
</feature>
<accession>A0A6G1JM64</accession>
<keyword evidence="1" id="KW-0472">Membrane</keyword>
<gene>
    <name evidence="2" type="ORF">K458DRAFT_382786</name>
</gene>
<evidence type="ECO:0000256" key="1">
    <source>
        <dbReference type="SAM" id="Phobius"/>
    </source>
</evidence>
<organism evidence="2 3">
    <name type="scientific">Lentithecium fluviatile CBS 122367</name>
    <dbReference type="NCBI Taxonomy" id="1168545"/>
    <lineage>
        <taxon>Eukaryota</taxon>
        <taxon>Fungi</taxon>
        <taxon>Dikarya</taxon>
        <taxon>Ascomycota</taxon>
        <taxon>Pezizomycotina</taxon>
        <taxon>Dothideomycetes</taxon>
        <taxon>Pleosporomycetidae</taxon>
        <taxon>Pleosporales</taxon>
        <taxon>Massarineae</taxon>
        <taxon>Lentitheciaceae</taxon>
        <taxon>Lentithecium</taxon>
    </lineage>
</organism>
<protein>
    <submittedName>
        <fullName evidence="2">Uncharacterized protein</fullName>
    </submittedName>
</protein>
<dbReference type="Proteomes" id="UP000799291">
    <property type="component" value="Unassembled WGS sequence"/>
</dbReference>
<reference evidence="2" key="1">
    <citation type="journal article" date="2020" name="Stud. Mycol.">
        <title>101 Dothideomycetes genomes: a test case for predicting lifestyles and emergence of pathogens.</title>
        <authorList>
            <person name="Haridas S."/>
            <person name="Albert R."/>
            <person name="Binder M."/>
            <person name="Bloem J."/>
            <person name="Labutti K."/>
            <person name="Salamov A."/>
            <person name="Andreopoulos B."/>
            <person name="Baker S."/>
            <person name="Barry K."/>
            <person name="Bills G."/>
            <person name="Bluhm B."/>
            <person name="Cannon C."/>
            <person name="Castanera R."/>
            <person name="Culley D."/>
            <person name="Daum C."/>
            <person name="Ezra D."/>
            <person name="Gonzalez J."/>
            <person name="Henrissat B."/>
            <person name="Kuo A."/>
            <person name="Liang C."/>
            <person name="Lipzen A."/>
            <person name="Lutzoni F."/>
            <person name="Magnuson J."/>
            <person name="Mondo S."/>
            <person name="Nolan M."/>
            <person name="Ohm R."/>
            <person name="Pangilinan J."/>
            <person name="Park H.-J."/>
            <person name="Ramirez L."/>
            <person name="Alfaro M."/>
            <person name="Sun H."/>
            <person name="Tritt A."/>
            <person name="Yoshinaga Y."/>
            <person name="Zwiers L.-H."/>
            <person name="Turgeon B."/>
            <person name="Goodwin S."/>
            <person name="Spatafora J."/>
            <person name="Crous P."/>
            <person name="Grigoriev I."/>
        </authorList>
    </citation>
    <scope>NUCLEOTIDE SEQUENCE</scope>
    <source>
        <strain evidence="2">CBS 122367</strain>
    </source>
</reference>